<dbReference type="VEuPathDB" id="VectorBase:AFUN014722"/>
<dbReference type="EnsemblMetazoa" id="AFUN014722-RA">
    <property type="protein sequence ID" value="AFUN014722-PA"/>
    <property type="gene ID" value="AFUN014722"/>
</dbReference>
<reference evidence="1" key="1">
    <citation type="submission" date="2020-05" db="UniProtKB">
        <authorList>
            <consortium name="EnsemblMetazoa"/>
        </authorList>
    </citation>
    <scope>IDENTIFICATION</scope>
    <source>
        <strain evidence="1">FUMOZ</strain>
    </source>
</reference>
<name>A0A182S2Q2_ANOFN</name>
<protein>
    <submittedName>
        <fullName evidence="1">Uncharacterized protein</fullName>
    </submittedName>
</protein>
<evidence type="ECO:0000313" key="1">
    <source>
        <dbReference type="EnsemblMetazoa" id="AFUN014722-PA"/>
    </source>
</evidence>
<dbReference type="AlphaFoldDB" id="A0A182S2Q2"/>
<accession>A0A182S2Q2</accession>
<sequence>MEDRVSSINKFFDVFFNSSMALLHALRQTTSSSMYSSILQWRFFMHFVNQQVLRCYVFNQQVLPSIHQYLNARFELVALLHALRQSTSSTKYSPIPECKI</sequence>
<organism evidence="1">
    <name type="scientific">Anopheles funestus</name>
    <name type="common">African malaria mosquito</name>
    <dbReference type="NCBI Taxonomy" id="62324"/>
    <lineage>
        <taxon>Eukaryota</taxon>
        <taxon>Metazoa</taxon>
        <taxon>Ecdysozoa</taxon>
        <taxon>Arthropoda</taxon>
        <taxon>Hexapoda</taxon>
        <taxon>Insecta</taxon>
        <taxon>Pterygota</taxon>
        <taxon>Neoptera</taxon>
        <taxon>Endopterygota</taxon>
        <taxon>Diptera</taxon>
        <taxon>Nematocera</taxon>
        <taxon>Culicoidea</taxon>
        <taxon>Culicidae</taxon>
        <taxon>Anophelinae</taxon>
        <taxon>Anopheles</taxon>
    </lineage>
</organism>
<proteinExistence type="predicted"/>